<evidence type="ECO:0000313" key="2">
    <source>
        <dbReference type="EMBL" id="MEN1760794.1"/>
    </source>
</evidence>
<dbReference type="RefSeq" id="WP_343186119.1">
    <property type="nucleotide sequence ID" value="NZ_JBCITM010000009.1"/>
</dbReference>
<keyword evidence="1 2" id="KW-0413">Isomerase</keyword>
<sequence length="187" mass="21288">MGERLTIRQTPIQGVSVIETIAVKDHRGSFARLFCADDLATVLGERRIVQINHSQTREVGAVRGMHFQHSPHAEMKMVRCLRGRVFDVALDLRKNSPTFLQWHAEELDPYTTRMLVIPEGCAHGFQVLQEESEMLYLHTQFYQPESEAGLRPTDPVLDIKWPLPLKDLSDKDNSHPLILSTYTGVSL</sequence>
<dbReference type="Pfam" id="PF00908">
    <property type="entry name" value="dTDP_sugar_isom"/>
    <property type="match status" value="1"/>
</dbReference>
<dbReference type="Gene3D" id="2.60.120.10">
    <property type="entry name" value="Jelly Rolls"/>
    <property type="match status" value="1"/>
</dbReference>
<dbReference type="InterPro" id="IPR014710">
    <property type="entry name" value="RmlC-like_jellyroll"/>
</dbReference>
<dbReference type="PANTHER" id="PTHR21047:SF2">
    <property type="entry name" value="THYMIDINE DIPHOSPHO-4-KETO-RHAMNOSE 3,5-EPIMERASE"/>
    <property type="match status" value="1"/>
</dbReference>
<accession>A0ABU9VUF1</accession>
<comment type="caution">
    <text evidence="2">The sequence shown here is derived from an EMBL/GenBank/DDBJ whole genome shotgun (WGS) entry which is preliminary data.</text>
</comment>
<organism evidence="2 3">
    <name type="scientific">Anoxynatronum sibiricum</name>
    <dbReference type="NCBI Taxonomy" id="210623"/>
    <lineage>
        <taxon>Bacteria</taxon>
        <taxon>Bacillati</taxon>
        <taxon>Bacillota</taxon>
        <taxon>Clostridia</taxon>
        <taxon>Eubacteriales</taxon>
        <taxon>Clostridiaceae</taxon>
        <taxon>Anoxynatronum</taxon>
    </lineage>
</organism>
<dbReference type="CDD" id="cd00438">
    <property type="entry name" value="cupin_RmlC"/>
    <property type="match status" value="1"/>
</dbReference>
<comment type="pathway">
    <text evidence="1">Carbohydrate biosynthesis; dTDP-L-rhamnose biosynthesis.</text>
</comment>
<gene>
    <name evidence="2" type="primary">rfbC</name>
    <name evidence="2" type="ORF">AAIG11_09930</name>
</gene>
<dbReference type="Proteomes" id="UP001407405">
    <property type="component" value="Unassembled WGS sequence"/>
</dbReference>
<comment type="subunit">
    <text evidence="1">Homodimer.</text>
</comment>
<dbReference type="NCBIfam" id="TIGR01221">
    <property type="entry name" value="rmlC"/>
    <property type="match status" value="1"/>
</dbReference>
<dbReference type="InterPro" id="IPR000888">
    <property type="entry name" value="RmlC-like"/>
</dbReference>
<dbReference type="InterPro" id="IPR011051">
    <property type="entry name" value="RmlC_Cupin_sf"/>
</dbReference>
<dbReference type="EC" id="5.1.3.13" evidence="1"/>
<evidence type="ECO:0000256" key="1">
    <source>
        <dbReference type="RuleBase" id="RU364069"/>
    </source>
</evidence>
<comment type="similarity">
    <text evidence="1">Belongs to the dTDP-4-dehydrorhamnose 3,5-epimerase family.</text>
</comment>
<dbReference type="GO" id="GO:0008830">
    <property type="term" value="F:dTDP-4-dehydrorhamnose 3,5-epimerase activity"/>
    <property type="evidence" value="ECO:0007669"/>
    <property type="project" value="UniProtKB-EC"/>
</dbReference>
<comment type="function">
    <text evidence="1">Catalyzes the epimerization of the C3' and C5'positions of dTDP-6-deoxy-D-xylo-4-hexulose, forming dTDP-6-deoxy-L-lyxo-4-hexulose.</text>
</comment>
<dbReference type="SUPFAM" id="SSF51182">
    <property type="entry name" value="RmlC-like cupins"/>
    <property type="match status" value="1"/>
</dbReference>
<evidence type="ECO:0000313" key="3">
    <source>
        <dbReference type="Proteomes" id="UP001407405"/>
    </source>
</evidence>
<name>A0ABU9VUF1_9CLOT</name>
<keyword evidence="3" id="KW-1185">Reference proteome</keyword>
<proteinExistence type="inferred from homology"/>
<comment type="catalytic activity">
    <reaction evidence="1">
        <text>dTDP-4-dehydro-6-deoxy-alpha-D-glucose = dTDP-4-dehydro-beta-L-rhamnose</text>
        <dbReference type="Rhea" id="RHEA:16969"/>
        <dbReference type="ChEBI" id="CHEBI:57649"/>
        <dbReference type="ChEBI" id="CHEBI:62830"/>
        <dbReference type="EC" id="5.1.3.13"/>
    </reaction>
</comment>
<protein>
    <recommendedName>
        <fullName evidence="1">dTDP-4-dehydrorhamnose 3,5-epimerase</fullName>
        <ecNumber evidence="1">5.1.3.13</ecNumber>
    </recommendedName>
    <alternativeName>
        <fullName evidence="1">Thymidine diphospho-4-keto-rhamnose 3,5-epimerase</fullName>
    </alternativeName>
</protein>
<dbReference type="EMBL" id="JBCITM010000009">
    <property type="protein sequence ID" value="MEN1760794.1"/>
    <property type="molecule type" value="Genomic_DNA"/>
</dbReference>
<reference evidence="2 3" key="1">
    <citation type="submission" date="2024-04" db="EMBL/GenBank/DDBJ databases">
        <title>Genome sequencing and metabolic network reconstruction of aminoacids and betaine degradation by Anoxynatronum sibiricum.</title>
        <authorList>
            <person name="Detkova E.N."/>
            <person name="Boltjanskaja Y.V."/>
            <person name="Mardanov A.V."/>
            <person name="Kevbrin V."/>
        </authorList>
    </citation>
    <scope>NUCLEOTIDE SEQUENCE [LARGE SCALE GENOMIC DNA]</scope>
    <source>
        <strain evidence="2 3">Z-7981</strain>
    </source>
</reference>
<dbReference type="PANTHER" id="PTHR21047">
    <property type="entry name" value="DTDP-6-DEOXY-D-GLUCOSE-3,5 EPIMERASE"/>
    <property type="match status" value="1"/>
</dbReference>